<dbReference type="EMBL" id="UAUF01000010">
    <property type="protein sequence ID" value="SPZ04981.1"/>
    <property type="molecule type" value="Genomic_DNA"/>
</dbReference>
<gene>
    <name evidence="1" type="ORF">NCTC11842_01502</name>
</gene>
<dbReference type="AlphaFoldDB" id="A0A2X2CE15"/>
<accession>A0A2X2CE15</accession>
<organism evidence="1 2">
    <name type="scientific">Pseudomonas luteola</name>
    <dbReference type="NCBI Taxonomy" id="47886"/>
    <lineage>
        <taxon>Bacteria</taxon>
        <taxon>Pseudomonadati</taxon>
        <taxon>Pseudomonadota</taxon>
        <taxon>Gammaproteobacteria</taxon>
        <taxon>Pseudomonadales</taxon>
        <taxon>Pseudomonadaceae</taxon>
        <taxon>Pseudomonas</taxon>
    </lineage>
</organism>
<reference evidence="1 2" key="1">
    <citation type="submission" date="2018-06" db="EMBL/GenBank/DDBJ databases">
        <authorList>
            <consortium name="Pathogen Informatics"/>
            <person name="Doyle S."/>
        </authorList>
    </citation>
    <scope>NUCLEOTIDE SEQUENCE [LARGE SCALE GENOMIC DNA]</scope>
    <source>
        <strain evidence="1 2">NCTC11842</strain>
    </source>
</reference>
<dbReference type="Proteomes" id="UP000250443">
    <property type="component" value="Unassembled WGS sequence"/>
</dbReference>
<evidence type="ECO:0000313" key="2">
    <source>
        <dbReference type="Proteomes" id="UP000250443"/>
    </source>
</evidence>
<sequence length="91" mass="10276">MPCYMLYDQDRKPVGHMCGQLGKHCVECGAVGTNLCDYVVEKRSKTCDRPLCDYHAREVGPDRHYCPGHYGLQRKVGEQLSLEGFGMHNDA</sequence>
<protein>
    <submittedName>
        <fullName evidence="1">Uncharacterized protein</fullName>
    </submittedName>
</protein>
<dbReference type="RefSeq" id="WP_139208897.1">
    <property type="nucleotide sequence ID" value="NZ_UAUF01000010.1"/>
</dbReference>
<evidence type="ECO:0000313" key="1">
    <source>
        <dbReference type="EMBL" id="SPZ04981.1"/>
    </source>
</evidence>
<name>A0A2X2CE15_PSELU</name>
<proteinExistence type="predicted"/>